<reference evidence="2" key="1">
    <citation type="journal article" date="2010" name="Genome Biol.">
        <title>Genome sequence of the necrotrophic plant pathogen Pythium ultimum reveals original pathogenicity mechanisms and effector repertoire.</title>
        <authorList>
            <person name="Levesque C.A."/>
            <person name="Brouwer H."/>
            <person name="Cano L."/>
            <person name="Hamilton J.P."/>
            <person name="Holt C."/>
            <person name="Huitema E."/>
            <person name="Raffaele S."/>
            <person name="Robideau G.P."/>
            <person name="Thines M."/>
            <person name="Win J."/>
            <person name="Zerillo M.M."/>
            <person name="Beakes G.W."/>
            <person name="Boore J.L."/>
            <person name="Busam D."/>
            <person name="Dumas B."/>
            <person name="Ferriera S."/>
            <person name="Fuerstenberg S.I."/>
            <person name="Gachon C.M."/>
            <person name="Gaulin E."/>
            <person name="Govers F."/>
            <person name="Grenville-Briggs L."/>
            <person name="Horner N."/>
            <person name="Hostetler J."/>
            <person name="Jiang R.H."/>
            <person name="Johnson J."/>
            <person name="Krajaejun T."/>
            <person name="Lin H."/>
            <person name="Meijer H.J."/>
            <person name="Moore B."/>
            <person name="Morris P."/>
            <person name="Phuntmart V."/>
            <person name="Puiu D."/>
            <person name="Shetty J."/>
            <person name="Stajich J.E."/>
            <person name="Tripathy S."/>
            <person name="Wawra S."/>
            <person name="van West P."/>
            <person name="Whitty B.R."/>
            <person name="Coutinho P.M."/>
            <person name="Henrissat B."/>
            <person name="Martin F."/>
            <person name="Thomas P.D."/>
            <person name="Tyler B.M."/>
            <person name="De Vries R.P."/>
            <person name="Kamoun S."/>
            <person name="Yandell M."/>
            <person name="Tisserat N."/>
            <person name="Buell C.R."/>
        </authorList>
    </citation>
    <scope>NUCLEOTIDE SEQUENCE</scope>
    <source>
        <strain evidence="2">DAOM:BR144</strain>
    </source>
</reference>
<protein>
    <submittedName>
        <fullName evidence="1">Uncharacterized protein</fullName>
    </submittedName>
</protein>
<reference evidence="1" key="3">
    <citation type="submission" date="2015-02" db="UniProtKB">
        <authorList>
            <consortium name="EnsemblProtists"/>
        </authorList>
    </citation>
    <scope>IDENTIFICATION</scope>
    <source>
        <strain evidence="1">DAOM BR144</strain>
    </source>
</reference>
<name>K3X5S5_GLOUD</name>
<reference evidence="2" key="2">
    <citation type="submission" date="2010-04" db="EMBL/GenBank/DDBJ databases">
        <authorList>
            <person name="Buell R."/>
            <person name="Hamilton J."/>
            <person name="Hostetler J."/>
        </authorList>
    </citation>
    <scope>NUCLEOTIDE SEQUENCE [LARGE SCALE GENOMIC DNA]</scope>
    <source>
        <strain evidence="2">DAOM:BR144</strain>
    </source>
</reference>
<sequence>MSDAVRAAAADFIIPGVGDTIDAALTALEDLCTDMKEGQELYGQLIQRMRALYDKMLKTQDADLLFRSEVLPQFGTEISKLQQFMLENKNKHALARLLAGHKVEQAILKFHMKIDLLH</sequence>
<accession>K3X5S5</accession>
<evidence type="ECO:0000313" key="1">
    <source>
        <dbReference type="EnsemblProtists" id="PYU1_T012574"/>
    </source>
</evidence>
<evidence type="ECO:0000313" key="2">
    <source>
        <dbReference type="Proteomes" id="UP000019132"/>
    </source>
</evidence>
<dbReference type="Proteomes" id="UP000019132">
    <property type="component" value="Unassembled WGS sequence"/>
</dbReference>
<keyword evidence="2" id="KW-1185">Reference proteome</keyword>
<dbReference type="EnsemblProtists" id="PYU1_T012574">
    <property type="protein sequence ID" value="PYU1_T012574"/>
    <property type="gene ID" value="PYU1_G012548"/>
</dbReference>
<dbReference type="HOGENOM" id="CLU_2079275_0_0_1"/>
<dbReference type="EMBL" id="GL376612">
    <property type="status" value="NOT_ANNOTATED_CDS"/>
    <property type="molecule type" value="Genomic_DNA"/>
</dbReference>
<dbReference type="InParanoid" id="K3X5S5"/>
<dbReference type="AlphaFoldDB" id="K3X5S5"/>
<organism evidence="1 2">
    <name type="scientific">Globisporangium ultimum (strain ATCC 200006 / CBS 805.95 / DAOM BR144)</name>
    <name type="common">Pythium ultimum</name>
    <dbReference type="NCBI Taxonomy" id="431595"/>
    <lineage>
        <taxon>Eukaryota</taxon>
        <taxon>Sar</taxon>
        <taxon>Stramenopiles</taxon>
        <taxon>Oomycota</taxon>
        <taxon>Peronosporomycetes</taxon>
        <taxon>Pythiales</taxon>
        <taxon>Pythiaceae</taxon>
        <taxon>Globisporangium</taxon>
    </lineage>
</organism>
<dbReference type="VEuPathDB" id="FungiDB:PYU1_G012548"/>
<proteinExistence type="predicted"/>